<protein>
    <submittedName>
        <fullName evidence="2">Tudor domain-containing protein</fullName>
    </submittedName>
</protein>
<organism evidence="1 2">
    <name type="scientific">Strongyloides papillosus</name>
    <name type="common">Intestinal threadworm</name>
    <dbReference type="NCBI Taxonomy" id="174720"/>
    <lineage>
        <taxon>Eukaryota</taxon>
        <taxon>Metazoa</taxon>
        <taxon>Ecdysozoa</taxon>
        <taxon>Nematoda</taxon>
        <taxon>Chromadorea</taxon>
        <taxon>Rhabditida</taxon>
        <taxon>Tylenchina</taxon>
        <taxon>Panagrolaimomorpha</taxon>
        <taxon>Strongyloidoidea</taxon>
        <taxon>Strongyloididae</taxon>
        <taxon>Strongyloides</taxon>
    </lineage>
</organism>
<dbReference type="WBParaSite" id="SPAL_0000120900.1">
    <property type="protein sequence ID" value="SPAL_0000120900.1"/>
    <property type="gene ID" value="SPAL_0000120900"/>
</dbReference>
<accession>A0A0N5B562</accession>
<dbReference type="Gene3D" id="2.30.30.140">
    <property type="match status" value="2"/>
</dbReference>
<keyword evidence="1" id="KW-1185">Reference proteome</keyword>
<sequence length="326" mass="37944">MWEKCEVDFWQEVISEKNYNANYLESIFSFITSDLSDYLIGSINEIPLRDNTNIYSEIVGDDKAGNNLITPNVDLNKLQVGSKVLALYEEDNDYYVAKITSFDILKRIVNVIYDGFEDEGEYEVSIFDIEEYTEEEVLFSDDIFDNEIRDLITMEKPTFPLDNDTKVFAKYHVDGMYYLGTVVSSDIKMSTYEVIFSGFQDEGVFVVESSEVLKCPDHCYNITTDVTYLMPFEFPEICSDKEELIDSYLLSKYHSDALYSMLQEVIMNQKINDLKLDIPEFMRKYFDSDDSVTFDEILSIYVFTIFLGMCFLKSYQDTQTNTSKPH</sequence>
<reference evidence="2" key="1">
    <citation type="submission" date="2017-02" db="UniProtKB">
        <authorList>
            <consortium name="WormBaseParasite"/>
        </authorList>
    </citation>
    <scope>IDENTIFICATION</scope>
</reference>
<evidence type="ECO:0000313" key="2">
    <source>
        <dbReference type="WBParaSite" id="SPAL_0000120900.1"/>
    </source>
</evidence>
<evidence type="ECO:0000313" key="1">
    <source>
        <dbReference type="Proteomes" id="UP000046392"/>
    </source>
</evidence>
<proteinExistence type="predicted"/>
<name>A0A0N5B562_STREA</name>
<dbReference type="AlphaFoldDB" id="A0A0N5B562"/>
<dbReference type="Proteomes" id="UP000046392">
    <property type="component" value="Unplaced"/>
</dbReference>